<evidence type="ECO:0000256" key="2">
    <source>
        <dbReference type="PIRSR" id="PIRSR600246-3"/>
    </source>
</evidence>
<proteinExistence type="predicted"/>
<organism evidence="3">
    <name type="scientific">Blastobotrys adeninivorans</name>
    <name type="common">Yeast</name>
    <name type="synonym">Arxula adeninivorans</name>
    <dbReference type="NCBI Taxonomy" id="409370"/>
    <lineage>
        <taxon>Eukaryota</taxon>
        <taxon>Fungi</taxon>
        <taxon>Dikarya</taxon>
        <taxon>Ascomycota</taxon>
        <taxon>Saccharomycotina</taxon>
        <taxon>Dipodascomycetes</taxon>
        <taxon>Dipodascales</taxon>
        <taxon>Trichomonascaceae</taxon>
        <taxon>Blastobotrys</taxon>
    </lineage>
</organism>
<dbReference type="GO" id="GO:0051604">
    <property type="term" value="P:protein maturation"/>
    <property type="evidence" value="ECO:0007669"/>
    <property type="project" value="TreeGrafter"/>
</dbReference>
<feature type="site" description="Cleavage; by autolysis" evidence="2">
    <location>
        <begin position="186"/>
        <end position="187"/>
    </location>
</feature>
<dbReference type="InterPro" id="IPR037464">
    <property type="entry name" value="Taspase1"/>
</dbReference>
<dbReference type="InterPro" id="IPR000246">
    <property type="entry name" value="Peptidase_T2"/>
</dbReference>
<feature type="active site" description="Nucleophile" evidence="1">
    <location>
        <position position="187"/>
    </location>
</feature>
<dbReference type="InterPro" id="IPR029055">
    <property type="entry name" value="Ntn_hydrolases_N"/>
</dbReference>
<reference evidence="3" key="2">
    <citation type="submission" date="2014-06" db="EMBL/GenBank/DDBJ databases">
        <title>The complete genome of Blastobotrys (Arxula) adeninivorans LS3 - a yeast of biotechnological interest.</title>
        <authorList>
            <person name="Kunze G."/>
            <person name="Gaillardin C."/>
            <person name="Czernicka M."/>
            <person name="Durrens P."/>
            <person name="Martin T."/>
            <person name="Boer E."/>
            <person name="Gabaldon T."/>
            <person name="Cruz J."/>
            <person name="Talla E."/>
            <person name="Marck C."/>
            <person name="Goffeau A."/>
            <person name="Barbe V."/>
            <person name="Baret P."/>
            <person name="Baronian K."/>
            <person name="Beier S."/>
            <person name="Bleykasten C."/>
            <person name="Bode R."/>
            <person name="Casaregola S."/>
            <person name="Despons L."/>
            <person name="Fairhead C."/>
            <person name="Giersberg M."/>
            <person name="Gierski P."/>
            <person name="Hahnel U."/>
            <person name="Hartmann A."/>
            <person name="Jankowska D."/>
            <person name="Jubin C."/>
            <person name="Jung P."/>
            <person name="Lafontaine I."/>
            <person name="Leh-Louis V."/>
            <person name="Lemaire M."/>
            <person name="Marcet-Houben M."/>
            <person name="Mascher M."/>
            <person name="Morel G."/>
            <person name="Richard G.-F."/>
            <person name="Riechen J."/>
            <person name="Sacerdot C."/>
            <person name="Sarkar A."/>
            <person name="Savel G."/>
            <person name="Schacherer J."/>
            <person name="Sherman D."/>
            <person name="Straub M.-L."/>
            <person name="Stein N."/>
            <person name="Thierry A."/>
            <person name="Trautwein-Schult A."/>
            <person name="Westhof E."/>
            <person name="Worch S."/>
            <person name="Dujon B."/>
            <person name="Souciet J.-L."/>
            <person name="Wincker P."/>
            <person name="Scholz U."/>
            <person name="Neuveglise N."/>
        </authorList>
    </citation>
    <scope>NUCLEOTIDE SEQUENCE</scope>
    <source>
        <strain evidence="3">LS3</strain>
    </source>
</reference>
<protein>
    <submittedName>
        <fullName evidence="3">ARAD1C38764p</fullName>
    </submittedName>
</protein>
<dbReference type="AlphaFoldDB" id="A0A060T446"/>
<dbReference type="GO" id="GO:0005737">
    <property type="term" value="C:cytoplasm"/>
    <property type="evidence" value="ECO:0007669"/>
    <property type="project" value="TreeGrafter"/>
</dbReference>
<sequence>MFVAVHVGAGKHSDAKWNGYKKLCKKACARGMDLLRSGVDSNKVVVEVSKILEDSPLTNAGTGSQLTVKGTVECDASIMDSNGSGMGIGSVSGVTHPTELALQCLDELQKPKHTSFGRTLPRLLNGQSGVDLTGHPTCQDEQLITKESLAVHLYWKDAIANQTEVVTTGDRDIDETIASKTDVIEDTVGVICFDLKTISVGSSSGGPTMKPCGRIGPAAILGSGIHVQSINSSSSDSPTTPTITACCASGHGETIMERHLASKCCTLVQTHQGNVDSALCDALGSSDPPYVGVMLTVVSPDYAELGYAFGTDSMILGYASERNSGVIAERKGSTTMRGAVIM</sequence>
<dbReference type="PANTHER" id="PTHR10188:SF8">
    <property type="entry name" value="THREONINE ASPARTASE 1"/>
    <property type="match status" value="1"/>
</dbReference>
<evidence type="ECO:0000313" key="3">
    <source>
        <dbReference type="EMBL" id="CDP35579.1"/>
    </source>
</evidence>
<dbReference type="Gene3D" id="3.60.20.30">
    <property type="entry name" value="(Glycosyl)asparaginase"/>
    <property type="match status" value="1"/>
</dbReference>
<dbReference type="SUPFAM" id="SSF56235">
    <property type="entry name" value="N-terminal nucleophile aminohydrolases (Ntn hydrolases)"/>
    <property type="match status" value="1"/>
</dbReference>
<dbReference type="Pfam" id="PF01112">
    <property type="entry name" value="Asparaginase_2"/>
    <property type="match status" value="1"/>
</dbReference>
<dbReference type="GO" id="GO:0004298">
    <property type="term" value="F:threonine-type endopeptidase activity"/>
    <property type="evidence" value="ECO:0007669"/>
    <property type="project" value="InterPro"/>
</dbReference>
<reference evidence="3" key="1">
    <citation type="submission" date="2014-02" db="EMBL/GenBank/DDBJ databases">
        <authorList>
            <person name="Genoscope - CEA"/>
        </authorList>
    </citation>
    <scope>NUCLEOTIDE SEQUENCE</scope>
    <source>
        <strain evidence="3">LS3</strain>
    </source>
</reference>
<dbReference type="CDD" id="cd04514">
    <property type="entry name" value="Taspase1_like"/>
    <property type="match status" value="1"/>
</dbReference>
<dbReference type="PANTHER" id="PTHR10188">
    <property type="entry name" value="L-ASPARAGINASE"/>
    <property type="match status" value="1"/>
</dbReference>
<dbReference type="PhylomeDB" id="A0A060T446"/>
<gene>
    <name evidence="3" type="ORF">GNLVRS02_ARAD1C38764g</name>
</gene>
<evidence type="ECO:0000256" key="1">
    <source>
        <dbReference type="PIRSR" id="PIRSR600246-1"/>
    </source>
</evidence>
<accession>A0A060T446</accession>
<dbReference type="EMBL" id="HG937693">
    <property type="protein sequence ID" value="CDP35579.1"/>
    <property type="molecule type" value="Genomic_DNA"/>
</dbReference>
<name>A0A060T446_BLAAD</name>